<keyword evidence="2" id="KW-1185">Reference proteome</keyword>
<gene>
    <name evidence="1" type="ORF">C2S53_016150</name>
</gene>
<reference evidence="1 2" key="1">
    <citation type="journal article" date="2021" name="Nat. Commun.">
        <title>Incipient diploidization of the medicinal plant Perilla within 10,000 years.</title>
        <authorList>
            <person name="Zhang Y."/>
            <person name="Shen Q."/>
            <person name="Leng L."/>
            <person name="Zhang D."/>
            <person name="Chen S."/>
            <person name="Shi Y."/>
            <person name="Ning Z."/>
            <person name="Chen S."/>
        </authorList>
    </citation>
    <scope>NUCLEOTIDE SEQUENCE [LARGE SCALE GENOMIC DNA]</scope>
    <source>
        <strain evidence="2">cv. PC099</strain>
    </source>
</reference>
<protein>
    <submittedName>
        <fullName evidence="1">Alpha/beta-Hydrolases superfamily protein</fullName>
    </submittedName>
</protein>
<dbReference type="PANTHER" id="PTHR47909">
    <property type="entry name" value="ALPHA/BETA-HYDROLASES SUPERFAMILY PROTEIN"/>
    <property type="match status" value="1"/>
</dbReference>
<organism evidence="1 2">
    <name type="scientific">Perilla frutescens var. hirtella</name>
    <name type="common">Perilla citriodora</name>
    <name type="synonym">Perilla setoyensis</name>
    <dbReference type="NCBI Taxonomy" id="608512"/>
    <lineage>
        <taxon>Eukaryota</taxon>
        <taxon>Viridiplantae</taxon>
        <taxon>Streptophyta</taxon>
        <taxon>Embryophyta</taxon>
        <taxon>Tracheophyta</taxon>
        <taxon>Spermatophyta</taxon>
        <taxon>Magnoliopsida</taxon>
        <taxon>eudicotyledons</taxon>
        <taxon>Gunneridae</taxon>
        <taxon>Pentapetalae</taxon>
        <taxon>asterids</taxon>
        <taxon>lamiids</taxon>
        <taxon>Lamiales</taxon>
        <taxon>Lamiaceae</taxon>
        <taxon>Nepetoideae</taxon>
        <taxon>Elsholtzieae</taxon>
        <taxon>Perilla</taxon>
    </lineage>
</organism>
<dbReference type="GO" id="GO:0009507">
    <property type="term" value="C:chloroplast"/>
    <property type="evidence" value="ECO:0007669"/>
    <property type="project" value="TreeGrafter"/>
</dbReference>
<name>A0AAD4P5X0_PERFH</name>
<dbReference type="EMBL" id="SDAM02000154">
    <property type="protein sequence ID" value="KAH6827007.1"/>
    <property type="molecule type" value="Genomic_DNA"/>
</dbReference>
<sequence length="82" mass="9502">MKIEKFMVQTGLRNNTDDYQKLALILKDYGVPTVTAKVSRIDWLRNATGLLDSNYWRAPSGLARFLIGISREQKKLSMRQRD</sequence>
<dbReference type="PANTHER" id="PTHR47909:SF2">
    <property type="entry name" value="GPI INOSITOL-DEACYLASE"/>
    <property type="match status" value="1"/>
</dbReference>
<accession>A0AAD4P5X0</accession>
<proteinExistence type="predicted"/>
<evidence type="ECO:0000313" key="2">
    <source>
        <dbReference type="Proteomes" id="UP001190926"/>
    </source>
</evidence>
<evidence type="ECO:0000313" key="1">
    <source>
        <dbReference type="EMBL" id="KAH6827007.1"/>
    </source>
</evidence>
<dbReference type="Proteomes" id="UP001190926">
    <property type="component" value="Unassembled WGS sequence"/>
</dbReference>
<comment type="caution">
    <text evidence="1">The sequence shown here is derived from an EMBL/GenBank/DDBJ whole genome shotgun (WGS) entry which is preliminary data.</text>
</comment>
<dbReference type="AlphaFoldDB" id="A0AAD4P5X0"/>